<gene>
    <name evidence="6" type="ORF">HLUCCX10_17830</name>
</gene>
<dbReference type="InterPro" id="IPR029058">
    <property type="entry name" value="AB_hydrolase_fold"/>
</dbReference>
<dbReference type="EMBL" id="LJXT01000182">
    <property type="protein sequence ID" value="KPQ06220.1"/>
    <property type="molecule type" value="Genomic_DNA"/>
</dbReference>
<feature type="signal peptide" evidence="4">
    <location>
        <begin position="1"/>
        <end position="23"/>
    </location>
</feature>
<evidence type="ECO:0000256" key="3">
    <source>
        <dbReference type="ARBA" id="ARBA00022801"/>
    </source>
</evidence>
<feature type="chain" id="PRO_5006144865" description="4-O-methyl-glucuronoyl methylesterase-like domain-containing protein" evidence="4">
    <location>
        <begin position="24"/>
        <end position="397"/>
    </location>
</feature>
<feature type="domain" description="4-O-methyl-glucuronoyl methylesterase-like" evidence="5">
    <location>
        <begin position="105"/>
        <end position="345"/>
    </location>
</feature>
<reference evidence="6 7" key="1">
    <citation type="submission" date="2015-09" db="EMBL/GenBank/DDBJ databases">
        <title>Identification and resolution of microdiversity through metagenomic sequencing of parallel consortia.</title>
        <authorList>
            <person name="Nelson W.C."/>
            <person name="Romine M.F."/>
            <person name="Lindemann S.R."/>
        </authorList>
    </citation>
    <scope>NUCLEOTIDE SEQUENCE [LARGE SCALE GENOMIC DNA]</scope>
    <source>
        <strain evidence="6">HL-49</strain>
    </source>
</reference>
<sequence length="397" mass="45049">MQTRLKLLAVFLPILLTSKMALSQVNYDESKVPPLHLPSIFISEKGKVIDSKEDWENHRRPEIFRLFESEVYGQIPKDFDQVSFEVNERANHEFNSIAKLEEVDIKIRRGEGSHVMRLNVFLPKESNGPYPIILLINHRAPEEDGSLAEEGYWPVAELIERGFATASFHAETVAPDDTTRYVNGILTNLYPEQKEKSDGLKALGAWGWGAIRAMDYFEQHEGINASKSVLVGHSRSGKAALWASANDPRWAITYANESGCGGAALSKRKFGETIEIINNRFTHWFAENFRKYNDAEESLPLDQHMLPALIAPRAVYYASAKADEWADPKGEYLGLQIGSEVFSWIYAKESPFKTNWEELKGPVSSNTLGYHIREGEHGLIWEDWEIFLEFAKKSLGI</sequence>
<evidence type="ECO:0000256" key="4">
    <source>
        <dbReference type="SAM" id="SignalP"/>
    </source>
</evidence>
<dbReference type="SUPFAM" id="SSF53474">
    <property type="entry name" value="alpha/beta-Hydrolases"/>
    <property type="match status" value="1"/>
</dbReference>
<proteinExistence type="predicted"/>
<dbReference type="Proteomes" id="UP000050421">
    <property type="component" value="Unassembled WGS sequence"/>
</dbReference>
<dbReference type="Pfam" id="PF22244">
    <property type="entry name" value="GCE_fung"/>
    <property type="match status" value="1"/>
</dbReference>
<evidence type="ECO:0000256" key="2">
    <source>
        <dbReference type="ARBA" id="ARBA00022729"/>
    </source>
</evidence>
<dbReference type="OrthoDB" id="9809261at2"/>
<evidence type="ECO:0000313" key="7">
    <source>
        <dbReference type="Proteomes" id="UP000050421"/>
    </source>
</evidence>
<name>A0A0P7WWB0_9BACT</name>
<keyword evidence="2 4" id="KW-0732">Signal</keyword>
<dbReference type="STRING" id="1305737.GCA_000526355_01657"/>
<evidence type="ECO:0000259" key="5">
    <source>
        <dbReference type="Pfam" id="PF22244"/>
    </source>
</evidence>
<comment type="caution">
    <text evidence="6">The sequence shown here is derived from an EMBL/GenBank/DDBJ whole genome shotgun (WGS) entry which is preliminary data.</text>
</comment>
<keyword evidence="1" id="KW-0719">Serine esterase</keyword>
<dbReference type="GO" id="GO:0052689">
    <property type="term" value="F:carboxylic ester hydrolase activity"/>
    <property type="evidence" value="ECO:0007669"/>
    <property type="project" value="UniProtKB-KW"/>
</dbReference>
<dbReference type="PATRIC" id="fig|1305737.6.peg.873"/>
<keyword evidence="3" id="KW-0378">Hydrolase</keyword>
<dbReference type="Gene3D" id="3.40.50.1820">
    <property type="entry name" value="alpha/beta hydrolase"/>
    <property type="match status" value="1"/>
</dbReference>
<protein>
    <recommendedName>
        <fullName evidence="5">4-O-methyl-glucuronoyl methylesterase-like domain-containing protein</fullName>
    </recommendedName>
</protein>
<evidence type="ECO:0000256" key="1">
    <source>
        <dbReference type="ARBA" id="ARBA00022487"/>
    </source>
</evidence>
<dbReference type="InterPro" id="IPR054579">
    <property type="entry name" value="GCE-like_dom"/>
</dbReference>
<dbReference type="eggNOG" id="COG1073">
    <property type="taxonomic scope" value="Bacteria"/>
</dbReference>
<dbReference type="AlphaFoldDB" id="A0A0P7WWB0"/>
<accession>A0A0P7WWB0</accession>
<organism evidence="6 7">
    <name type="scientific">Algoriphagus marincola HL-49</name>
    <dbReference type="NCBI Taxonomy" id="1305737"/>
    <lineage>
        <taxon>Bacteria</taxon>
        <taxon>Pseudomonadati</taxon>
        <taxon>Bacteroidota</taxon>
        <taxon>Cytophagia</taxon>
        <taxon>Cytophagales</taxon>
        <taxon>Cyclobacteriaceae</taxon>
        <taxon>Algoriphagus</taxon>
    </lineage>
</organism>
<evidence type="ECO:0000313" key="6">
    <source>
        <dbReference type="EMBL" id="KPQ06220.1"/>
    </source>
</evidence>